<dbReference type="Gene3D" id="3.80.10.10">
    <property type="entry name" value="Ribonuclease Inhibitor"/>
    <property type="match status" value="1"/>
</dbReference>
<evidence type="ECO:0000256" key="1">
    <source>
        <dbReference type="SAM" id="MobiDB-lite"/>
    </source>
</evidence>
<feature type="region of interest" description="Disordered" evidence="1">
    <location>
        <begin position="422"/>
        <end position="441"/>
    </location>
</feature>
<sequence length="493" mass="56372">MPKDFLKRSRSADVDVYLGYHQRETFTLQLVDVLVPNIHRLRQLHLDESLCDGMPTFYSRLNVAAPKLTSLSIISDKHSFQFPAPGSDALPSLFVGEMPALRKLFLTYYTRWPSGYFQNLTHLCLMNQCDAQPMSRPSTSEFLDFLELSPQLQYLFIGRAGPTRRTEDDVPVPSPDRTICLESLRELNIYGWSNDTITRFLSHLSLKVSTGLHIWCLYPTAFEESENDQSFFPGDSSELHNLQNITELVFIRAQYTPRNYFHFCLQDSRLYIQGALAYQDLEGILSHCNLGKVEQFFVHDLIDPGKHPFAVSKWRNIFRKLPAMTKLSLLVHMPHSTMSRVILSNLFPQNLEGLASGTKSAPCSDPNVELLCPDLETIYIEQDATLPILFISGLADARARHGKPLQRLQLVYRSISLDTPVPLRSESGSSHSDSDVEDDEFDREVTNKDFTILRDHVHEVTVDSESDYVTSFPDFGPRVVFKEWINFDNHDML</sequence>
<accession>A0ABR1JGY1</accession>
<dbReference type="SUPFAM" id="SSF52047">
    <property type="entry name" value="RNI-like"/>
    <property type="match status" value="1"/>
</dbReference>
<organism evidence="2 3">
    <name type="scientific">Marasmiellus scandens</name>
    <dbReference type="NCBI Taxonomy" id="2682957"/>
    <lineage>
        <taxon>Eukaryota</taxon>
        <taxon>Fungi</taxon>
        <taxon>Dikarya</taxon>
        <taxon>Basidiomycota</taxon>
        <taxon>Agaricomycotina</taxon>
        <taxon>Agaricomycetes</taxon>
        <taxon>Agaricomycetidae</taxon>
        <taxon>Agaricales</taxon>
        <taxon>Marasmiineae</taxon>
        <taxon>Omphalotaceae</taxon>
        <taxon>Marasmiellus</taxon>
    </lineage>
</organism>
<keyword evidence="3" id="KW-1185">Reference proteome</keyword>
<gene>
    <name evidence="2" type="ORF">VKT23_008614</name>
</gene>
<name>A0ABR1JGY1_9AGAR</name>
<reference evidence="2 3" key="1">
    <citation type="submission" date="2024-01" db="EMBL/GenBank/DDBJ databases">
        <title>A draft genome for the cacao thread blight pathogen Marasmiellus scandens.</title>
        <authorList>
            <person name="Baruah I.K."/>
            <person name="Leung J."/>
            <person name="Bukari Y."/>
            <person name="Amoako-Attah I."/>
            <person name="Meinhardt L.W."/>
            <person name="Bailey B.A."/>
            <person name="Cohen S.P."/>
        </authorList>
    </citation>
    <scope>NUCLEOTIDE SEQUENCE [LARGE SCALE GENOMIC DNA]</scope>
    <source>
        <strain evidence="2 3">GH-19</strain>
    </source>
</reference>
<comment type="caution">
    <text evidence="2">The sequence shown here is derived from an EMBL/GenBank/DDBJ whole genome shotgun (WGS) entry which is preliminary data.</text>
</comment>
<proteinExistence type="predicted"/>
<evidence type="ECO:0008006" key="4">
    <source>
        <dbReference type="Google" id="ProtNLM"/>
    </source>
</evidence>
<dbReference type="Proteomes" id="UP001498398">
    <property type="component" value="Unassembled WGS sequence"/>
</dbReference>
<evidence type="ECO:0000313" key="2">
    <source>
        <dbReference type="EMBL" id="KAK7461436.1"/>
    </source>
</evidence>
<dbReference type="InterPro" id="IPR032675">
    <property type="entry name" value="LRR_dom_sf"/>
</dbReference>
<evidence type="ECO:0000313" key="3">
    <source>
        <dbReference type="Proteomes" id="UP001498398"/>
    </source>
</evidence>
<protein>
    <recommendedName>
        <fullName evidence="4">F-box domain-containing protein</fullName>
    </recommendedName>
</protein>
<dbReference type="EMBL" id="JBANRG010000013">
    <property type="protein sequence ID" value="KAK7461436.1"/>
    <property type="molecule type" value="Genomic_DNA"/>
</dbReference>